<feature type="region of interest" description="Disordered" evidence="1">
    <location>
        <begin position="45"/>
        <end position="66"/>
    </location>
</feature>
<comment type="caution">
    <text evidence="2">The sequence shown here is derived from an EMBL/GenBank/DDBJ whole genome shotgun (WGS) entry which is preliminary data.</text>
</comment>
<name>A0A7I8VNB7_9ANNE</name>
<gene>
    <name evidence="2" type="ORF">DGYR_LOCUS6231</name>
</gene>
<protein>
    <submittedName>
        <fullName evidence="2">DgyrCDS6476</fullName>
    </submittedName>
</protein>
<accession>A0A7I8VNB7</accession>
<proteinExistence type="predicted"/>
<evidence type="ECO:0000256" key="1">
    <source>
        <dbReference type="SAM" id="MobiDB-lite"/>
    </source>
</evidence>
<sequence>MEPQQKIQGQHWNQCLYLIHCYNNNNHTNSNNNNRSNYNYAPTTTETTTTTAATTTTARTTTTTSATTTTTAIKQPIDKLETKERKAFVLPVPKKDSDEKKPFVTVDLTPTDDTAAPFVEKVRFPESNIGKVTIKRLVPASEKNAGQYETVVQAKNLMMIIQSNSQHQSAWIRSKSF</sequence>
<reference evidence="2 3" key="1">
    <citation type="submission" date="2020-08" db="EMBL/GenBank/DDBJ databases">
        <authorList>
            <person name="Hejnol A."/>
        </authorList>
    </citation>
    <scope>NUCLEOTIDE SEQUENCE [LARGE SCALE GENOMIC DNA]</scope>
</reference>
<keyword evidence="3" id="KW-1185">Reference proteome</keyword>
<dbReference type="EMBL" id="CAJFCJ010000007">
    <property type="protein sequence ID" value="CAD5117730.1"/>
    <property type="molecule type" value="Genomic_DNA"/>
</dbReference>
<dbReference type="Proteomes" id="UP000549394">
    <property type="component" value="Unassembled WGS sequence"/>
</dbReference>
<evidence type="ECO:0000313" key="3">
    <source>
        <dbReference type="Proteomes" id="UP000549394"/>
    </source>
</evidence>
<evidence type="ECO:0000313" key="2">
    <source>
        <dbReference type="EMBL" id="CAD5117730.1"/>
    </source>
</evidence>
<dbReference type="AlphaFoldDB" id="A0A7I8VNB7"/>
<organism evidence="2 3">
    <name type="scientific">Dimorphilus gyrociliatus</name>
    <dbReference type="NCBI Taxonomy" id="2664684"/>
    <lineage>
        <taxon>Eukaryota</taxon>
        <taxon>Metazoa</taxon>
        <taxon>Spiralia</taxon>
        <taxon>Lophotrochozoa</taxon>
        <taxon>Annelida</taxon>
        <taxon>Polychaeta</taxon>
        <taxon>Polychaeta incertae sedis</taxon>
        <taxon>Dinophilidae</taxon>
        <taxon>Dimorphilus</taxon>
    </lineage>
</organism>